<reference evidence="1" key="1">
    <citation type="submission" date="2025-08" db="UniProtKB">
        <authorList>
            <consortium name="Ensembl"/>
        </authorList>
    </citation>
    <scope>IDENTIFICATION</scope>
</reference>
<organism evidence="1">
    <name type="scientific">Petromyzon marinus</name>
    <name type="common">Sea lamprey</name>
    <dbReference type="NCBI Taxonomy" id="7757"/>
    <lineage>
        <taxon>Eukaryota</taxon>
        <taxon>Metazoa</taxon>
        <taxon>Chordata</taxon>
        <taxon>Craniata</taxon>
        <taxon>Vertebrata</taxon>
        <taxon>Cyclostomata</taxon>
        <taxon>Hyperoartia</taxon>
        <taxon>Petromyzontiformes</taxon>
        <taxon>Petromyzontidae</taxon>
        <taxon>Petromyzon</taxon>
    </lineage>
</organism>
<evidence type="ECO:0000313" key="1">
    <source>
        <dbReference type="Ensembl" id="ENSPMAP00000010975.1"/>
    </source>
</evidence>
<sequence>MQADTGKLPTLRHLGLDLNQLKDIPGDGFT</sequence>
<reference evidence="1" key="2">
    <citation type="submission" date="2025-09" db="UniProtKB">
        <authorList>
            <consortium name="Ensembl"/>
        </authorList>
    </citation>
    <scope>IDENTIFICATION</scope>
</reference>
<proteinExistence type="predicted"/>
<name>S4S0I4_PETMA</name>
<dbReference type="Ensembl" id="ENSPMAT00000011021.1">
    <property type="protein sequence ID" value="ENSPMAP00000010975.1"/>
    <property type="gene ID" value="ENSPMAG00000009995.1"/>
</dbReference>
<evidence type="ECO:0008006" key="2">
    <source>
        <dbReference type="Google" id="ProtNLM"/>
    </source>
</evidence>
<dbReference type="HOGENOM" id="CLU_3408097_0_0_1"/>
<accession>S4S0I4</accession>
<protein>
    <recommendedName>
        <fullName evidence="2">Variable lymphocyte receptor B cassette</fullName>
    </recommendedName>
</protein>